<dbReference type="GO" id="GO:0003724">
    <property type="term" value="F:RNA helicase activity"/>
    <property type="evidence" value="ECO:0007669"/>
    <property type="project" value="InterPro"/>
</dbReference>
<dbReference type="GO" id="GO:0016787">
    <property type="term" value="F:hydrolase activity"/>
    <property type="evidence" value="ECO:0007669"/>
    <property type="project" value="UniProtKB-KW"/>
</dbReference>
<evidence type="ECO:0000256" key="5">
    <source>
        <dbReference type="ARBA" id="ARBA00038437"/>
    </source>
</evidence>
<feature type="domain" description="Helicase ATP-binding" evidence="9">
    <location>
        <begin position="32"/>
        <end position="205"/>
    </location>
</feature>
<keyword evidence="4 7" id="KW-0067">ATP-binding</keyword>
<feature type="compositionally biased region" description="Gly residues" evidence="8">
    <location>
        <begin position="416"/>
        <end position="431"/>
    </location>
</feature>
<feature type="domain" description="Helicase C-terminal" evidence="10">
    <location>
        <begin position="229"/>
        <end position="376"/>
    </location>
</feature>
<dbReference type="InterPro" id="IPR001650">
    <property type="entry name" value="Helicase_C-like"/>
</dbReference>
<feature type="compositionally biased region" description="Low complexity" evidence="8">
    <location>
        <begin position="567"/>
        <end position="581"/>
    </location>
</feature>
<reference evidence="12 13" key="1">
    <citation type="submission" date="2022-12" db="EMBL/GenBank/DDBJ databases">
        <title>Metagenome assembled genome from gulf of manar.</title>
        <authorList>
            <person name="Kohli P."/>
            <person name="Pk S."/>
            <person name="Venkata Ramana C."/>
            <person name="Sasikala C."/>
        </authorList>
    </citation>
    <scope>NUCLEOTIDE SEQUENCE [LARGE SCALE GENOMIC DNA]</scope>
    <source>
        <strain evidence="12">JB008</strain>
    </source>
</reference>
<dbReference type="SMART" id="SM00490">
    <property type="entry name" value="HELICc"/>
    <property type="match status" value="1"/>
</dbReference>
<evidence type="ECO:0000313" key="12">
    <source>
        <dbReference type="EMBL" id="MDC7228286.1"/>
    </source>
</evidence>
<dbReference type="Pfam" id="PF00271">
    <property type="entry name" value="Helicase_C"/>
    <property type="match status" value="1"/>
</dbReference>
<dbReference type="InterPro" id="IPR014001">
    <property type="entry name" value="Helicase_ATP-bd"/>
</dbReference>
<dbReference type="InterPro" id="IPR011545">
    <property type="entry name" value="DEAD/DEAH_box_helicase_dom"/>
</dbReference>
<dbReference type="PROSITE" id="PS51192">
    <property type="entry name" value="HELICASE_ATP_BIND_1"/>
    <property type="match status" value="1"/>
</dbReference>
<evidence type="ECO:0000259" key="9">
    <source>
        <dbReference type="PROSITE" id="PS51192"/>
    </source>
</evidence>
<dbReference type="GO" id="GO:0005524">
    <property type="term" value="F:ATP binding"/>
    <property type="evidence" value="ECO:0007669"/>
    <property type="project" value="UniProtKB-KW"/>
</dbReference>
<dbReference type="GO" id="GO:0005829">
    <property type="term" value="C:cytosol"/>
    <property type="evidence" value="ECO:0007669"/>
    <property type="project" value="TreeGrafter"/>
</dbReference>
<evidence type="ECO:0000313" key="13">
    <source>
        <dbReference type="Proteomes" id="UP001221217"/>
    </source>
</evidence>
<dbReference type="Pfam" id="PF00270">
    <property type="entry name" value="DEAD"/>
    <property type="match status" value="1"/>
</dbReference>
<dbReference type="InterPro" id="IPR000629">
    <property type="entry name" value="RNA-helicase_DEAD-box_CS"/>
</dbReference>
<feature type="compositionally biased region" description="Basic and acidic residues" evidence="8">
    <location>
        <begin position="406"/>
        <end position="415"/>
    </location>
</feature>
<dbReference type="AlphaFoldDB" id="A0AAJ1MLU4"/>
<dbReference type="GO" id="GO:0003676">
    <property type="term" value="F:nucleic acid binding"/>
    <property type="evidence" value="ECO:0007669"/>
    <property type="project" value="InterPro"/>
</dbReference>
<accession>A0AAJ1MLU4</accession>
<evidence type="ECO:0000256" key="2">
    <source>
        <dbReference type="ARBA" id="ARBA00022801"/>
    </source>
</evidence>
<feature type="short sequence motif" description="Q motif" evidence="6">
    <location>
        <begin position="1"/>
        <end position="29"/>
    </location>
</feature>
<feature type="compositionally biased region" description="Basic and acidic residues" evidence="8">
    <location>
        <begin position="385"/>
        <end position="400"/>
    </location>
</feature>
<dbReference type="CDD" id="cd00268">
    <property type="entry name" value="DEADc"/>
    <property type="match status" value="1"/>
</dbReference>
<feature type="domain" description="DEAD-box RNA helicase Q" evidence="11">
    <location>
        <begin position="1"/>
        <end position="29"/>
    </location>
</feature>
<feature type="compositionally biased region" description="Basic and acidic residues" evidence="8">
    <location>
        <begin position="470"/>
        <end position="512"/>
    </location>
</feature>
<dbReference type="Proteomes" id="UP001221217">
    <property type="component" value="Unassembled WGS sequence"/>
</dbReference>
<evidence type="ECO:0000256" key="8">
    <source>
        <dbReference type="SAM" id="MobiDB-lite"/>
    </source>
</evidence>
<evidence type="ECO:0000259" key="10">
    <source>
        <dbReference type="PROSITE" id="PS51194"/>
    </source>
</evidence>
<evidence type="ECO:0000259" key="11">
    <source>
        <dbReference type="PROSITE" id="PS51195"/>
    </source>
</evidence>
<dbReference type="PROSITE" id="PS00039">
    <property type="entry name" value="DEAD_ATP_HELICASE"/>
    <property type="match status" value="1"/>
</dbReference>
<dbReference type="InterPro" id="IPR050079">
    <property type="entry name" value="DEAD_box_RNA_helicase"/>
</dbReference>
<keyword evidence="3 7" id="KW-0347">Helicase</keyword>
<name>A0AAJ1MLU4_9SPIO</name>
<dbReference type="CDD" id="cd18787">
    <property type="entry name" value="SF2_C_DEAD"/>
    <property type="match status" value="1"/>
</dbReference>
<organism evidence="12 13">
    <name type="scientific">Candidatus Thalassospirochaeta sargassi</name>
    <dbReference type="NCBI Taxonomy" id="3119039"/>
    <lineage>
        <taxon>Bacteria</taxon>
        <taxon>Pseudomonadati</taxon>
        <taxon>Spirochaetota</taxon>
        <taxon>Spirochaetia</taxon>
        <taxon>Spirochaetales</taxon>
        <taxon>Spirochaetaceae</taxon>
        <taxon>Candidatus Thalassospirochaeta</taxon>
    </lineage>
</organism>
<dbReference type="InterPro" id="IPR014014">
    <property type="entry name" value="RNA_helicase_DEAD_Q_motif"/>
</dbReference>
<feature type="compositionally biased region" description="Basic and acidic residues" evidence="8">
    <location>
        <begin position="433"/>
        <end position="445"/>
    </location>
</feature>
<dbReference type="SMART" id="SM00487">
    <property type="entry name" value="DEXDc"/>
    <property type="match status" value="1"/>
</dbReference>
<dbReference type="PANTHER" id="PTHR47959">
    <property type="entry name" value="ATP-DEPENDENT RNA HELICASE RHLE-RELATED"/>
    <property type="match status" value="1"/>
</dbReference>
<dbReference type="SUPFAM" id="SSF52540">
    <property type="entry name" value="P-loop containing nucleoside triphosphate hydrolases"/>
    <property type="match status" value="1"/>
</dbReference>
<dbReference type="PANTHER" id="PTHR47959:SF10">
    <property type="entry name" value="ATP-DEPENDENT RNA HELICASE RHLB"/>
    <property type="match status" value="1"/>
</dbReference>
<keyword evidence="2 7" id="KW-0378">Hydrolase</keyword>
<proteinExistence type="inferred from homology"/>
<gene>
    <name evidence="12" type="ORF">PQJ61_16105</name>
</gene>
<dbReference type="Gene3D" id="3.40.50.300">
    <property type="entry name" value="P-loop containing nucleotide triphosphate hydrolases"/>
    <property type="match status" value="2"/>
</dbReference>
<sequence>MKFEEFNLHEDILRGINDAGFDEAMPAQEKTFNAVLNGKDVTVQSQTGTGKTAAFLISIYQLFKTDVVENKKALIVVPTRELAVQIEEEAEILGKYLDYKTVSIYGGVGYKQQLEKLKAGADFIVGTPGRLLDLEKSNHIDYKQFGVLVIDEADRLFDMGFFPDLRKMLRKLVDPTKRRTMLFSATLNTRVLNLAWDQMNEYEEIKIEPEKVTVEEITQELYHVAANEKMKLLLGILKKENFENAIIFCNTKNKVAEVSKRLDVNGYKTKFLMGDLPQKKRLATINDMKAGELDILVATDVAARGLHVDDLSLVVNFDLPEDYENYVHRIGRTARAGKTGKAVSLACPKYVYHLPAIESYIGDKISVMIADDESFLEDASEGMRFRNEYDDRPQRGRSGDNRGGGKRSDGRRDGGRGGYNRSGDNRGGGNRSDGNRGDGRRKDSGNRNGGNRNNSGSRSGGDRSGGNRNRRNDEYRNNRSRPAVELKRPTADAGVEDRIAYYKAKYGEDFKPSAEMLKQNGAGGSKKTGGRKSGNRNKSGQSHGGKQQGGQSRKPQQADKGNKKPQQKAQQKAPDAAAPKKSGFLGRLFGKK</sequence>
<evidence type="ECO:0000256" key="7">
    <source>
        <dbReference type="RuleBase" id="RU000492"/>
    </source>
</evidence>
<dbReference type="PROSITE" id="PS51194">
    <property type="entry name" value="HELICASE_CTER"/>
    <property type="match status" value="1"/>
</dbReference>
<dbReference type="PROSITE" id="PS51195">
    <property type="entry name" value="Q_MOTIF"/>
    <property type="match status" value="1"/>
</dbReference>
<evidence type="ECO:0000256" key="3">
    <source>
        <dbReference type="ARBA" id="ARBA00022806"/>
    </source>
</evidence>
<comment type="caution">
    <text evidence="12">The sequence shown here is derived from an EMBL/GenBank/DDBJ whole genome shotgun (WGS) entry which is preliminary data.</text>
</comment>
<evidence type="ECO:0000256" key="6">
    <source>
        <dbReference type="PROSITE-ProRule" id="PRU00552"/>
    </source>
</evidence>
<dbReference type="EMBL" id="JAQQAL010000044">
    <property type="protein sequence ID" value="MDC7228286.1"/>
    <property type="molecule type" value="Genomic_DNA"/>
</dbReference>
<feature type="region of interest" description="Disordered" evidence="8">
    <location>
        <begin position="385"/>
        <end position="592"/>
    </location>
</feature>
<keyword evidence="1 7" id="KW-0547">Nucleotide-binding</keyword>
<evidence type="ECO:0000256" key="4">
    <source>
        <dbReference type="ARBA" id="ARBA00022840"/>
    </source>
</evidence>
<dbReference type="InterPro" id="IPR027417">
    <property type="entry name" value="P-loop_NTPase"/>
</dbReference>
<protein>
    <submittedName>
        <fullName evidence="12">DEAD/DEAH box helicase</fullName>
    </submittedName>
</protein>
<dbReference type="InterPro" id="IPR044742">
    <property type="entry name" value="DEAD/DEAH_RhlB"/>
</dbReference>
<evidence type="ECO:0000256" key="1">
    <source>
        <dbReference type="ARBA" id="ARBA00022741"/>
    </source>
</evidence>
<comment type="similarity">
    <text evidence="5 7">Belongs to the DEAD box helicase family.</text>
</comment>